<reference evidence="2" key="2">
    <citation type="submission" date="2015-01" db="EMBL/GenBank/DDBJ databases">
        <title>Evolutionary Origins and Diversification of the Mycorrhizal Mutualists.</title>
        <authorList>
            <consortium name="DOE Joint Genome Institute"/>
            <consortium name="Mycorrhizal Genomics Consortium"/>
            <person name="Kohler A."/>
            <person name="Kuo A."/>
            <person name="Nagy L.G."/>
            <person name="Floudas D."/>
            <person name="Copeland A."/>
            <person name="Barry K.W."/>
            <person name="Cichocki N."/>
            <person name="Veneault-Fourrey C."/>
            <person name="LaButti K."/>
            <person name="Lindquist E.A."/>
            <person name="Lipzen A."/>
            <person name="Lundell T."/>
            <person name="Morin E."/>
            <person name="Murat C."/>
            <person name="Riley R."/>
            <person name="Ohm R."/>
            <person name="Sun H."/>
            <person name="Tunlid A."/>
            <person name="Henrissat B."/>
            <person name="Grigoriev I.V."/>
            <person name="Hibbett D.S."/>
            <person name="Martin F."/>
        </authorList>
    </citation>
    <scope>NUCLEOTIDE SEQUENCE [LARGE SCALE GENOMIC DNA]</scope>
    <source>
        <strain evidence="2">h7</strain>
    </source>
</reference>
<gene>
    <name evidence="1" type="ORF">M413DRAFT_21853</name>
</gene>
<evidence type="ECO:0000313" key="2">
    <source>
        <dbReference type="Proteomes" id="UP000053424"/>
    </source>
</evidence>
<dbReference type="Proteomes" id="UP000053424">
    <property type="component" value="Unassembled WGS sequence"/>
</dbReference>
<accession>A0A0C2Z976</accession>
<dbReference type="AlphaFoldDB" id="A0A0C2Z976"/>
<dbReference type="HOGENOM" id="CLU_1415313_0_0_1"/>
<evidence type="ECO:0000313" key="1">
    <source>
        <dbReference type="EMBL" id="KIM49687.1"/>
    </source>
</evidence>
<dbReference type="EMBL" id="KN831768">
    <property type="protein sequence ID" value="KIM49687.1"/>
    <property type="molecule type" value="Genomic_DNA"/>
</dbReference>
<reference evidence="1 2" key="1">
    <citation type="submission" date="2014-04" db="EMBL/GenBank/DDBJ databases">
        <authorList>
            <consortium name="DOE Joint Genome Institute"/>
            <person name="Kuo A."/>
            <person name="Gay G."/>
            <person name="Dore J."/>
            <person name="Kohler A."/>
            <person name="Nagy L.G."/>
            <person name="Floudas D."/>
            <person name="Copeland A."/>
            <person name="Barry K.W."/>
            <person name="Cichocki N."/>
            <person name="Veneault-Fourrey C."/>
            <person name="LaButti K."/>
            <person name="Lindquist E.A."/>
            <person name="Lipzen A."/>
            <person name="Lundell T."/>
            <person name="Morin E."/>
            <person name="Murat C."/>
            <person name="Sun H."/>
            <person name="Tunlid A."/>
            <person name="Henrissat B."/>
            <person name="Grigoriev I.V."/>
            <person name="Hibbett D.S."/>
            <person name="Martin F."/>
            <person name="Nordberg H.P."/>
            <person name="Cantor M.N."/>
            <person name="Hua S.X."/>
        </authorList>
    </citation>
    <scope>NUCLEOTIDE SEQUENCE [LARGE SCALE GENOMIC DNA]</scope>
    <source>
        <strain evidence="2">h7</strain>
    </source>
</reference>
<sequence>MGEIENKQGHISPLYINRLPRFSPLYFVPPSSPTSPSQLGLAFHSRLHLLRHKHDATTSSWRRPLKFPPSQRPPYRHRWKGIIGRVDRYQSSSAALITSRAPTSPTHETHDARSTTFNTTALSIAVAAPPSLTTIKTKSTSVEKAVVLVGVKRCMVQAYLPEFAATSSLIIASTRLRMWARTILIFDFAASS</sequence>
<name>A0A0C2Z976_HEBCY</name>
<protein>
    <submittedName>
        <fullName evidence="1">Uncharacterized protein</fullName>
    </submittedName>
</protein>
<organism evidence="1 2">
    <name type="scientific">Hebeloma cylindrosporum</name>
    <dbReference type="NCBI Taxonomy" id="76867"/>
    <lineage>
        <taxon>Eukaryota</taxon>
        <taxon>Fungi</taxon>
        <taxon>Dikarya</taxon>
        <taxon>Basidiomycota</taxon>
        <taxon>Agaricomycotina</taxon>
        <taxon>Agaricomycetes</taxon>
        <taxon>Agaricomycetidae</taxon>
        <taxon>Agaricales</taxon>
        <taxon>Agaricineae</taxon>
        <taxon>Hymenogastraceae</taxon>
        <taxon>Hebeloma</taxon>
    </lineage>
</organism>
<proteinExistence type="predicted"/>
<keyword evidence="2" id="KW-1185">Reference proteome</keyword>